<evidence type="ECO:0000313" key="2">
    <source>
        <dbReference type="WBParaSite" id="ES5_v2.g6731.t1"/>
    </source>
</evidence>
<protein>
    <submittedName>
        <fullName evidence="2">Nucleoside phosphorylase domain-containing protein</fullName>
    </submittedName>
</protein>
<proteinExistence type="predicted"/>
<reference evidence="2" key="1">
    <citation type="submission" date="2022-11" db="UniProtKB">
        <authorList>
            <consortium name="WormBaseParasite"/>
        </authorList>
    </citation>
    <scope>IDENTIFICATION</scope>
</reference>
<name>A0AC34GQF3_9BILA</name>
<dbReference type="WBParaSite" id="ES5_v2.g6731.t1">
    <property type="protein sequence ID" value="ES5_v2.g6731.t1"/>
    <property type="gene ID" value="ES5_v2.g6731"/>
</dbReference>
<accession>A0AC34GQF3</accession>
<organism evidence="1 2">
    <name type="scientific">Panagrolaimus sp. ES5</name>
    <dbReference type="NCBI Taxonomy" id="591445"/>
    <lineage>
        <taxon>Eukaryota</taxon>
        <taxon>Metazoa</taxon>
        <taxon>Ecdysozoa</taxon>
        <taxon>Nematoda</taxon>
        <taxon>Chromadorea</taxon>
        <taxon>Rhabditida</taxon>
        <taxon>Tylenchina</taxon>
        <taxon>Panagrolaimomorpha</taxon>
        <taxon>Panagrolaimoidea</taxon>
        <taxon>Panagrolaimidae</taxon>
        <taxon>Panagrolaimus</taxon>
    </lineage>
</organism>
<evidence type="ECO:0000313" key="1">
    <source>
        <dbReference type="Proteomes" id="UP000887579"/>
    </source>
</evidence>
<sequence>MTKQHEVQKVGSNDGGEVQVKNPHLNEQIDDVLYHFGLARSDTNFPEIFGDVKYVCTGGSPTRIKMYAELFTQDSGLPLSANLSRSDRFVIIMLNECIKLLHYAHASDVSFIRIGTSGGIDVLPGTVVVSTGTFNGLLEETHIQYINGKIVKREAKLNLELAQELYSCAKLNLELAQELYSCGISSNLPVAQGKTLCADDFYEGQMRLDGAFCEYDVNEKAGFIARLKDNGVRNIEMEATGFASFTNRANVKGAIICVALLNRLNGDQVTLDKATYIDYELRPFKLVSSFLRGKIAQMA</sequence>
<dbReference type="Proteomes" id="UP000887579">
    <property type="component" value="Unplaced"/>
</dbReference>